<evidence type="ECO:0000313" key="2">
    <source>
        <dbReference type="EMBL" id="CAE7374552.1"/>
    </source>
</evidence>
<comment type="caution">
    <text evidence="2">The sequence shown here is derived from an EMBL/GenBank/DDBJ whole genome shotgun (WGS) entry which is preliminary data.</text>
</comment>
<accession>A0A812QCK8</accession>
<dbReference type="AlphaFoldDB" id="A0A812QCK8"/>
<name>A0A812QCK8_9DINO</name>
<keyword evidence="3" id="KW-1185">Reference proteome</keyword>
<evidence type="ECO:0000313" key="3">
    <source>
        <dbReference type="Proteomes" id="UP000601435"/>
    </source>
</evidence>
<organism evidence="2 3">
    <name type="scientific">Symbiodinium necroappetens</name>
    <dbReference type="NCBI Taxonomy" id="1628268"/>
    <lineage>
        <taxon>Eukaryota</taxon>
        <taxon>Sar</taxon>
        <taxon>Alveolata</taxon>
        <taxon>Dinophyceae</taxon>
        <taxon>Suessiales</taxon>
        <taxon>Symbiodiniaceae</taxon>
        <taxon>Symbiodinium</taxon>
    </lineage>
</organism>
<reference evidence="2" key="1">
    <citation type="submission" date="2021-02" db="EMBL/GenBank/DDBJ databases">
        <authorList>
            <person name="Dougan E. K."/>
            <person name="Rhodes N."/>
            <person name="Thang M."/>
            <person name="Chan C."/>
        </authorList>
    </citation>
    <scope>NUCLEOTIDE SEQUENCE</scope>
</reference>
<dbReference type="OrthoDB" id="10474883at2759"/>
<protein>
    <submittedName>
        <fullName evidence="2">Uncharacterized protein</fullName>
    </submittedName>
</protein>
<dbReference type="EMBL" id="CAJNJA010016119">
    <property type="protein sequence ID" value="CAE7374552.1"/>
    <property type="molecule type" value="Genomic_DNA"/>
</dbReference>
<feature type="compositionally biased region" description="Acidic residues" evidence="1">
    <location>
        <begin position="147"/>
        <end position="168"/>
    </location>
</feature>
<gene>
    <name evidence="2" type="ORF">SNEC2469_LOCUS10091</name>
</gene>
<feature type="non-terminal residue" evidence="2">
    <location>
        <position position="1"/>
    </location>
</feature>
<sequence>ALYVSVSELTRLCNGLGPKQLGLGKPMVLTLEDNTTLKGYILSLEGVDPAVAQSLRHIRVERRLGVHMDEELMAPRHQLIKGREKHVFEHVCDGHAAHLPSKLMKGNLRTKMMTLSALHEKAKEVDQAKCGIHIDIDIATGNGEQGGFDEDEEGEEEEPREHDDLVEDTDMEVDDKMSMASGATGLSRFSKITKQRGALSIVPQKMDLGSVAAEAAETAPKKVTKRKKAVVEEVPAEEGDAEIVSLIGDEALDSDLQEIADALGEIPRCFAGLNVARILSADLKPGSVVNAARGGKAARTILEKMQQKKQKEAGKLEKRIDLVSHLSALVYGKIKEMKSHELVLHLQHCDESGVKLTFDLRCQYLLRRAEDLMAPLQETSKKSVAQSTVDAIVRCFAVWSPMRAKSETELTAWQVWSDEKQRLEKQAEDGTIADEELESLTEKQGQVFGSCVWHDVMC</sequence>
<evidence type="ECO:0000256" key="1">
    <source>
        <dbReference type="SAM" id="MobiDB-lite"/>
    </source>
</evidence>
<dbReference type="Proteomes" id="UP000601435">
    <property type="component" value="Unassembled WGS sequence"/>
</dbReference>
<proteinExistence type="predicted"/>
<feature type="region of interest" description="Disordered" evidence="1">
    <location>
        <begin position="140"/>
        <end position="168"/>
    </location>
</feature>